<dbReference type="SUPFAM" id="SSF51230">
    <property type="entry name" value="Single hybrid motif"/>
    <property type="match status" value="1"/>
</dbReference>
<feature type="compositionally biased region" description="Polar residues" evidence="1">
    <location>
        <begin position="138"/>
        <end position="147"/>
    </location>
</feature>
<gene>
    <name evidence="3" type="ORF">COCNU_16G003390</name>
</gene>
<dbReference type="Proteomes" id="UP000797356">
    <property type="component" value="Chromosome 16"/>
</dbReference>
<evidence type="ECO:0000313" key="4">
    <source>
        <dbReference type="Proteomes" id="UP000797356"/>
    </source>
</evidence>
<evidence type="ECO:0000313" key="3">
    <source>
        <dbReference type="EMBL" id="KAG1371245.1"/>
    </source>
</evidence>
<dbReference type="InterPro" id="IPR053217">
    <property type="entry name" value="ACC_Biotin_Carrier"/>
</dbReference>
<comment type="caution">
    <text evidence="3">The sequence shown here is derived from an EMBL/GenBank/DDBJ whole genome shotgun (WGS) entry which is preliminary data.</text>
</comment>
<dbReference type="OrthoDB" id="529457at2759"/>
<dbReference type="Gene3D" id="2.40.50.100">
    <property type="match status" value="1"/>
</dbReference>
<name>A0A8K0IY12_COCNU</name>
<evidence type="ECO:0000259" key="2">
    <source>
        <dbReference type="Pfam" id="PF00364"/>
    </source>
</evidence>
<protein>
    <submittedName>
        <fullName evidence="3">Biotin carboxyl carrier protein of acetyl-CoA carboxylase</fullName>
    </submittedName>
</protein>
<sequence length="288" mass="30375">MEAATVLRSFRGGVRTKQPSESFLEKPAVAYVSNVALKAKPFSGVFMVAPGCKRSFLPYLKASETNSALTSEDASVTSDRSSQEPLEKTSMQNSTFPNGFEALVSEVCDKTSIAELKIKIGDFEMHLKRDIGSPRAPSPSTHIVSPTSAPPIPGEPMNESGAAAQPVVSQKSPPAATSPFANIASAKASKLAALEASVSNAYVLVSSPTVGTFQRGGTFKGKRQPPSCKEGDIIKEGQIIGFLDQFGNELPVRSDVAGEVLKILYQDGEAVGYGDPLVAVLPSFHGIE</sequence>
<feature type="region of interest" description="Disordered" evidence="1">
    <location>
        <begin position="130"/>
        <end position="176"/>
    </location>
</feature>
<feature type="region of interest" description="Disordered" evidence="1">
    <location>
        <begin position="68"/>
        <end position="95"/>
    </location>
</feature>
<dbReference type="InterPro" id="IPR000089">
    <property type="entry name" value="Biotin_lipoyl"/>
</dbReference>
<keyword evidence="4" id="KW-1185">Reference proteome</keyword>
<organism evidence="3 4">
    <name type="scientific">Cocos nucifera</name>
    <name type="common">Coconut palm</name>
    <dbReference type="NCBI Taxonomy" id="13894"/>
    <lineage>
        <taxon>Eukaryota</taxon>
        <taxon>Viridiplantae</taxon>
        <taxon>Streptophyta</taxon>
        <taxon>Embryophyta</taxon>
        <taxon>Tracheophyta</taxon>
        <taxon>Spermatophyta</taxon>
        <taxon>Magnoliopsida</taxon>
        <taxon>Liliopsida</taxon>
        <taxon>Arecaceae</taxon>
        <taxon>Arecoideae</taxon>
        <taxon>Cocoseae</taxon>
        <taxon>Attaleinae</taxon>
        <taxon>Cocos</taxon>
    </lineage>
</organism>
<proteinExistence type="predicted"/>
<feature type="domain" description="Lipoyl-binding" evidence="2">
    <location>
        <begin position="205"/>
        <end position="279"/>
    </location>
</feature>
<dbReference type="PANTHER" id="PTHR47597:SF2">
    <property type="entry name" value="LIPOYL-BINDING DOMAIN-CONTAINING PROTEIN"/>
    <property type="match status" value="1"/>
</dbReference>
<accession>A0A8K0IY12</accession>
<evidence type="ECO:0000256" key="1">
    <source>
        <dbReference type="SAM" id="MobiDB-lite"/>
    </source>
</evidence>
<reference evidence="3" key="1">
    <citation type="journal article" date="2017" name="Gigascience">
        <title>The genome draft of coconut (Cocos nucifera).</title>
        <authorList>
            <person name="Xiao Y."/>
            <person name="Xu P."/>
            <person name="Fan H."/>
            <person name="Baudouin L."/>
            <person name="Xia W."/>
            <person name="Bocs S."/>
            <person name="Xu J."/>
            <person name="Li Q."/>
            <person name="Guo A."/>
            <person name="Zhou L."/>
            <person name="Li J."/>
            <person name="Wu Y."/>
            <person name="Ma Z."/>
            <person name="Armero A."/>
            <person name="Issali A.E."/>
            <person name="Liu N."/>
            <person name="Peng M."/>
            <person name="Yang Y."/>
        </authorList>
    </citation>
    <scope>NUCLEOTIDE SEQUENCE</scope>
    <source>
        <tissue evidence="3">Spear leaf of Hainan Tall coconut</tissue>
    </source>
</reference>
<dbReference type="Pfam" id="PF00364">
    <property type="entry name" value="Biotin_lipoyl"/>
    <property type="match status" value="1"/>
</dbReference>
<dbReference type="PANTHER" id="PTHR47597">
    <property type="entry name" value="IS A MEMBER OF THE PF|00364 BIOTIN-REQUIRING ENZYMES FAMILY-RELATED"/>
    <property type="match status" value="1"/>
</dbReference>
<dbReference type="CDD" id="cd06850">
    <property type="entry name" value="biotinyl_domain"/>
    <property type="match status" value="1"/>
</dbReference>
<feature type="compositionally biased region" description="Polar residues" evidence="1">
    <location>
        <begin position="68"/>
        <end position="80"/>
    </location>
</feature>
<dbReference type="EMBL" id="CM017887">
    <property type="protein sequence ID" value="KAG1371245.1"/>
    <property type="molecule type" value="Genomic_DNA"/>
</dbReference>
<reference evidence="3" key="2">
    <citation type="submission" date="2019-07" db="EMBL/GenBank/DDBJ databases">
        <authorList>
            <person name="Yang Y."/>
            <person name="Bocs S."/>
            <person name="Baudouin L."/>
        </authorList>
    </citation>
    <scope>NUCLEOTIDE SEQUENCE</scope>
    <source>
        <tissue evidence="3">Spear leaf of Hainan Tall coconut</tissue>
    </source>
</reference>
<dbReference type="AlphaFoldDB" id="A0A8K0IY12"/>
<dbReference type="InterPro" id="IPR011053">
    <property type="entry name" value="Single_hybrid_motif"/>
</dbReference>